<dbReference type="Pfam" id="PF13365">
    <property type="entry name" value="Trypsin_2"/>
    <property type="match status" value="1"/>
</dbReference>
<dbReference type="InterPro" id="IPR009003">
    <property type="entry name" value="Peptidase_S1_PA"/>
</dbReference>
<gene>
    <name evidence="2" type="ORF">IR135_06930</name>
</gene>
<reference evidence="2 3" key="1">
    <citation type="submission" date="2020-10" db="EMBL/GenBank/DDBJ databases">
        <title>Mouse Oral microbiota.</title>
        <authorList>
            <person name="Joseph S."/>
            <person name="Aduse-Opoku J."/>
        </authorList>
    </citation>
    <scope>NUCLEOTIDE SEQUENCE [LARGE SCALE GENOMIC DNA]</scope>
    <source>
        <strain evidence="2 3">19428wE5_W307</strain>
    </source>
</reference>
<organism evidence="2 3">
    <name type="scientific">Jeotgalicoccus nanhaiensis</name>
    <dbReference type="NCBI Taxonomy" id="568603"/>
    <lineage>
        <taxon>Bacteria</taxon>
        <taxon>Bacillati</taxon>
        <taxon>Bacillota</taxon>
        <taxon>Bacilli</taxon>
        <taxon>Bacillales</taxon>
        <taxon>Staphylococcaceae</taxon>
        <taxon>Jeotgalicoccus</taxon>
    </lineage>
</organism>
<protein>
    <submittedName>
        <fullName evidence="2">Trypsin-like peptidase domain-containing protein</fullName>
    </submittedName>
</protein>
<dbReference type="SUPFAM" id="SSF50494">
    <property type="entry name" value="Trypsin-like serine proteases"/>
    <property type="match status" value="1"/>
</dbReference>
<keyword evidence="3" id="KW-1185">Reference proteome</keyword>
<dbReference type="InterPro" id="IPR043504">
    <property type="entry name" value="Peptidase_S1_PA_chymotrypsin"/>
</dbReference>
<keyword evidence="1" id="KW-0378">Hydrolase</keyword>
<keyword evidence="1" id="KW-0720">Serine protease</keyword>
<keyword evidence="1" id="KW-0645">Protease</keyword>
<accession>A0ABR9XYC8</accession>
<evidence type="ECO:0000313" key="3">
    <source>
        <dbReference type="Proteomes" id="UP000647980"/>
    </source>
</evidence>
<name>A0ABR9XYC8_9STAP</name>
<proteinExistence type="predicted"/>
<sequence>MNENTVDNKMIELFESVALLEVVHNNGNISRGTGFFVSLRNDSSITPVMVTNNHVLKDIKTVTIYKEAGNDTVKKEKIVLDQDVEQFIIRHETKDLCMLLMGHYNNLMKDNGISLNVSYIDESIIGYERNINFFSDAMIIGYPKGLSEHKSYHPFIYTGKFAYPPSHKYNDVIDMVLNVDSHGGNSGSPIYALDLKNHNMNLIGILSSGYAPIINEELNLRDNLTLSIGIDVKALKDIKKKIADLYKDLTGNDID</sequence>
<evidence type="ECO:0000313" key="2">
    <source>
        <dbReference type="EMBL" id="MBF0754000.1"/>
    </source>
</evidence>
<evidence type="ECO:0000256" key="1">
    <source>
        <dbReference type="ARBA" id="ARBA00022825"/>
    </source>
</evidence>
<dbReference type="Gene3D" id="2.40.10.10">
    <property type="entry name" value="Trypsin-like serine proteases"/>
    <property type="match status" value="2"/>
</dbReference>
<comment type="caution">
    <text evidence="2">The sequence shown here is derived from an EMBL/GenBank/DDBJ whole genome shotgun (WGS) entry which is preliminary data.</text>
</comment>
<dbReference type="EMBL" id="JADGLW010000004">
    <property type="protein sequence ID" value="MBF0754000.1"/>
    <property type="molecule type" value="Genomic_DNA"/>
</dbReference>
<dbReference type="Proteomes" id="UP000647980">
    <property type="component" value="Unassembled WGS sequence"/>
</dbReference>
<dbReference type="RefSeq" id="WP_135097998.1">
    <property type="nucleotide sequence ID" value="NZ_JADGLW010000004.1"/>
</dbReference>